<gene>
    <name evidence="2" type="ORF">AK812_SmicGene5151</name>
</gene>
<comment type="caution">
    <text evidence="2">The sequence shown here is derived from an EMBL/GenBank/DDBJ whole genome shotgun (WGS) entry which is preliminary data.</text>
</comment>
<dbReference type="AlphaFoldDB" id="A0A1Q9EUI0"/>
<reference evidence="2 3" key="1">
    <citation type="submission" date="2016-02" db="EMBL/GenBank/DDBJ databases">
        <title>Genome analysis of coral dinoflagellate symbionts highlights evolutionary adaptations to a symbiotic lifestyle.</title>
        <authorList>
            <person name="Aranda M."/>
            <person name="Li Y."/>
            <person name="Liew Y.J."/>
            <person name="Baumgarten S."/>
            <person name="Simakov O."/>
            <person name="Wilson M."/>
            <person name="Piel J."/>
            <person name="Ashoor H."/>
            <person name="Bougouffa S."/>
            <person name="Bajic V.B."/>
            <person name="Ryu T."/>
            <person name="Ravasi T."/>
            <person name="Bayer T."/>
            <person name="Micklem G."/>
            <person name="Kim H."/>
            <person name="Bhak J."/>
            <person name="Lajeunesse T.C."/>
            <person name="Voolstra C.R."/>
        </authorList>
    </citation>
    <scope>NUCLEOTIDE SEQUENCE [LARGE SCALE GENOMIC DNA]</scope>
    <source>
        <strain evidence="2 3">CCMP2467</strain>
    </source>
</reference>
<dbReference type="OrthoDB" id="10295783at2759"/>
<sequence>MVWGNSDAVHLALFLTGACFALGLLLSVWKMSRALLKVQSQLDQLVESIRISNTPVIISEPAVFSDRVQQQVHTATQHLRNQNVMLQSMMLRAQDQIEKTIRGLGARVTALTGAVDTIEQMYEATAGCINDVFQAMDDVMRKENSLFQEHTAVVARAIKDLETTFRNTLATHKHMFEGSGFSHVTYFNDILRINRIQLHLTQALARYMQDADAKRQQLEAHAEQLLEQHIGAVLTPQAAATLLDELKTQISGNMDTATGATVDRCMKMIPEYVKTNLVHGIHYVLQAQTNSDDGSILTNMRKMYLALQPTCILAQNAQQGVPQSALDDMQGSLQLWLESQIVQKVDAVIDLLAKVQVELSAFNDTSGANHTARVSADLEKIIAFIEQLFERHESHKDRAMEASSQSHALMNHVKQTNGLANSCLNQVNQVSNSQWTHSDQLAGLQESLREQDDKLKKQSDALSKVQGQLEKVILKLTPAMPTKAPPPPAPGTSTPPSAASSSTPTPPAPQAPAQTQTSTPVHPTGPPQACSPPHMGTDPPVIRLSDQMGPRQPLQLFDSLNVPARWPQPTFDPRDPRAQQALAYLMGLFNSQ</sequence>
<dbReference type="Proteomes" id="UP000186817">
    <property type="component" value="Unassembled WGS sequence"/>
</dbReference>
<accession>A0A1Q9EUI0</accession>
<keyword evidence="3" id="KW-1185">Reference proteome</keyword>
<dbReference type="EMBL" id="LSRX01000066">
    <property type="protein sequence ID" value="OLQ11057.1"/>
    <property type="molecule type" value="Genomic_DNA"/>
</dbReference>
<name>A0A1Q9EUI0_SYMMI</name>
<proteinExistence type="predicted"/>
<feature type="compositionally biased region" description="Low complexity" evidence="1">
    <location>
        <begin position="491"/>
        <end position="503"/>
    </location>
</feature>
<protein>
    <submittedName>
        <fullName evidence="2">Uncharacterized protein</fullName>
    </submittedName>
</protein>
<evidence type="ECO:0000313" key="2">
    <source>
        <dbReference type="EMBL" id="OLQ11057.1"/>
    </source>
</evidence>
<feature type="compositionally biased region" description="Low complexity" evidence="1">
    <location>
        <begin position="511"/>
        <end position="520"/>
    </location>
</feature>
<evidence type="ECO:0000313" key="3">
    <source>
        <dbReference type="Proteomes" id="UP000186817"/>
    </source>
</evidence>
<feature type="region of interest" description="Disordered" evidence="1">
    <location>
        <begin position="479"/>
        <end position="551"/>
    </location>
</feature>
<organism evidence="2 3">
    <name type="scientific">Symbiodinium microadriaticum</name>
    <name type="common">Dinoflagellate</name>
    <name type="synonym">Zooxanthella microadriatica</name>
    <dbReference type="NCBI Taxonomy" id="2951"/>
    <lineage>
        <taxon>Eukaryota</taxon>
        <taxon>Sar</taxon>
        <taxon>Alveolata</taxon>
        <taxon>Dinophyceae</taxon>
        <taxon>Suessiales</taxon>
        <taxon>Symbiodiniaceae</taxon>
        <taxon>Symbiodinium</taxon>
    </lineage>
</organism>
<evidence type="ECO:0000256" key="1">
    <source>
        <dbReference type="SAM" id="MobiDB-lite"/>
    </source>
</evidence>